<name>A0A8S9T1B5_9CYAN</name>
<keyword evidence="2" id="KW-0813">Transport</keyword>
<dbReference type="Proteomes" id="UP000029738">
    <property type="component" value="Unassembled WGS sequence"/>
</dbReference>
<organism evidence="6 7">
    <name type="scientific">Tolypothrix bouteillei VB521301</name>
    <dbReference type="NCBI Taxonomy" id="1479485"/>
    <lineage>
        <taxon>Bacteria</taxon>
        <taxon>Bacillati</taxon>
        <taxon>Cyanobacteriota</taxon>
        <taxon>Cyanophyceae</taxon>
        <taxon>Nostocales</taxon>
        <taxon>Tolypothrichaceae</taxon>
        <taxon>Tolypothrix</taxon>
    </lineage>
</organism>
<dbReference type="GO" id="GO:0016887">
    <property type="term" value="F:ATP hydrolysis activity"/>
    <property type="evidence" value="ECO:0007669"/>
    <property type="project" value="InterPro"/>
</dbReference>
<sequence length="428" mass="47700">MSKTVIQVENLAKKYVITHQEKAGNYKTFREAMTNAAKFVASSLIPNGKKESNLGREEFWALRDVSFKIQQGDRIGIIGRNGAGKSTLLKILSRITEPTRGSIRIKGRVASLLEVGTGFHPELTGRENIFLNGAVLGMSKAEIQRKFDEIVAFAEIEKFLDTPVKRYSSGMYVRLAFAVAAHLEPEILIVDEVLAVGDAQFQKKCLGKMEDVGREGRTILFVSHNMAAVRTLCSRAILMKHGQLQMDAEIETAIGSYLAEDSSSEARIIWNQKDAPQSPELRFLEAYISSDEGNYTSIIDCRKGFFINLKYEVIKPLNGLRIGFFMQNSEGLPICGSNDPTAWLKLEKSPGTYVSRCFFPGYTLNSGKYSIYFGADVPPYSTSLITTPYCISFSIEDVEGHGPLNEKLPGIIRPKLNWRVEQLLKAEV</sequence>
<evidence type="ECO:0000259" key="5">
    <source>
        <dbReference type="PROSITE" id="PS50893"/>
    </source>
</evidence>
<dbReference type="RefSeq" id="WP_038087047.1">
    <property type="nucleotide sequence ID" value="NZ_JHEG04000001.1"/>
</dbReference>
<dbReference type="Gene3D" id="2.70.50.60">
    <property type="entry name" value="abc- transporter (atp binding component) like domain"/>
    <property type="match status" value="1"/>
</dbReference>
<comment type="similarity">
    <text evidence="1">Belongs to the ABC transporter superfamily.</text>
</comment>
<dbReference type="PANTHER" id="PTHR46743">
    <property type="entry name" value="TEICHOIC ACIDS EXPORT ATP-BINDING PROTEIN TAGH"/>
    <property type="match status" value="1"/>
</dbReference>
<dbReference type="InterPro" id="IPR003439">
    <property type="entry name" value="ABC_transporter-like_ATP-bd"/>
</dbReference>
<protein>
    <submittedName>
        <fullName evidence="6">ABC transporter ATP-binding protein</fullName>
    </submittedName>
</protein>
<dbReference type="InterPro" id="IPR003593">
    <property type="entry name" value="AAA+_ATPase"/>
</dbReference>
<dbReference type="CDD" id="cd10147">
    <property type="entry name" value="Wzt_C-like"/>
    <property type="match status" value="1"/>
</dbReference>
<keyword evidence="7" id="KW-1185">Reference proteome</keyword>
<dbReference type="PANTHER" id="PTHR46743:SF2">
    <property type="entry name" value="TEICHOIC ACIDS EXPORT ATP-BINDING PROTEIN TAGH"/>
    <property type="match status" value="1"/>
</dbReference>
<dbReference type="CDD" id="cd03220">
    <property type="entry name" value="ABC_KpsT_Wzt"/>
    <property type="match status" value="1"/>
</dbReference>
<evidence type="ECO:0000256" key="1">
    <source>
        <dbReference type="ARBA" id="ARBA00005417"/>
    </source>
</evidence>
<evidence type="ECO:0000256" key="2">
    <source>
        <dbReference type="ARBA" id="ARBA00022448"/>
    </source>
</evidence>
<keyword evidence="3" id="KW-0547">Nucleotide-binding</keyword>
<dbReference type="GO" id="GO:0005524">
    <property type="term" value="F:ATP binding"/>
    <property type="evidence" value="ECO:0007669"/>
    <property type="project" value="UniProtKB-KW"/>
</dbReference>
<dbReference type="EMBL" id="JHEG04000001">
    <property type="protein sequence ID" value="KAF3885777.1"/>
    <property type="molecule type" value="Genomic_DNA"/>
</dbReference>
<dbReference type="SUPFAM" id="SSF52540">
    <property type="entry name" value="P-loop containing nucleoside triphosphate hydrolases"/>
    <property type="match status" value="1"/>
</dbReference>
<gene>
    <name evidence="6" type="ORF">DA73_0400010095</name>
</gene>
<comment type="caution">
    <text evidence="6">The sequence shown here is derived from an EMBL/GenBank/DDBJ whole genome shotgun (WGS) entry which is preliminary data.</text>
</comment>
<dbReference type="Pfam" id="PF00005">
    <property type="entry name" value="ABC_tran"/>
    <property type="match status" value="1"/>
</dbReference>
<evidence type="ECO:0000256" key="4">
    <source>
        <dbReference type="ARBA" id="ARBA00022840"/>
    </source>
</evidence>
<dbReference type="InterPro" id="IPR029439">
    <property type="entry name" value="Wzt_C"/>
</dbReference>
<evidence type="ECO:0000313" key="6">
    <source>
        <dbReference type="EMBL" id="KAF3885777.1"/>
    </source>
</evidence>
<dbReference type="InterPro" id="IPR050683">
    <property type="entry name" value="Bact_Polysacc_Export_ATP-bd"/>
</dbReference>
<feature type="domain" description="ABC transporter" evidence="5">
    <location>
        <begin position="6"/>
        <end position="266"/>
    </location>
</feature>
<reference evidence="6" key="2">
    <citation type="submission" date="2019-11" db="EMBL/GenBank/DDBJ databases">
        <title>Improved Assembly of Tolypothrix boutellei genome.</title>
        <authorList>
            <person name="Sarangi A.N."/>
            <person name="Mukherjee M."/>
            <person name="Ghosh S."/>
            <person name="Singh D."/>
            <person name="Das A."/>
            <person name="Kant S."/>
            <person name="Prusty A."/>
            <person name="Tripathy S."/>
        </authorList>
    </citation>
    <scope>NUCLEOTIDE SEQUENCE</scope>
    <source>
        <strain evidence="6">VB521301</strain>
    </source>
</reference>
<keyword evidence="4 6" id="KW-0067">ATP-binding</keyword>
<evidence type="ECO:0000256" key="3">
    <source>
        <dbReference type="ARBA" id="ARBA00022741"/>
    </source>
</evidence>
<dbReference type="AlphaFoldDB" id="A0A8S9T1B5"/>
<dbReference type="InterPro" id="IPR027417">
    <property type="entry name" value="P-loop_NTPase"/>
</dbReference>
<dbReference type="GO" id="GO:0016020">
    <property type="term" value="C:membrane"/>
    <property type="evidence" value="ECO:0007669"/>
    <property type="project" value="InterPro"/>
</dbReference>
<dbReference type="PROSITE" id="PS50893">
    <property type="entry name" value="ABC_TRANSPORTER_2"/>
    <property type="match status" value="1"/>
</dbReference>
<dbReference type="Gene3D" id="3.40.50.300">
    <property type="entry name" value="P-loop containing nucleotide triphosphate hydrolases"/>
    <property type="match status" value="1"/>
</dbReference>
<evidence type="ECO:0000313" key="7">
    <source>
        <dbReference type="Proteomes" id="UP000029738"/>
    </source>
</evidence>
<reference evidence="6" key="1">
    <citation type="journal article" date="2015" name="Genome Announc.">
        <title>Draft Genome Sequence of Tolypothrix boutellei Strain VB521301.</title>
        <authorList>
            <person name="Chandrababunaidu M.M."/>
            <person name="Singh D."/>
            <person name="Sen D."/>
            <person name="Bhan S."/>
            <person name="Das S."/>
            <person name="Gupta A."/>
            <person name="Adhikary S.P."/>
            <person name="Tripathy S."/>
        </authorList>
    </citation>
    <scope>NUCLEOTIDE SEQUENCE</scope>
    <source>
        <strain evidence="6">VB521301</strain>
    </source>
</reference>
<accession>A0A8S9T1B5</accession>
<dbReference type="GO" id="GO:0140359">
    <property type="term" value="F:ABC-type transporter activity"/>
    <property type="evidence" value="ECO:0007669"/>
    <property type="project" value="InterPro"/>
</dbReference>
<dbReference type="Pfam" id="PF14524">
    <property type="entry name" value="Wzt_C"/>
    <property type="match status" value="1"/>
</dbReference>
<dbReference type="InterPro" id="IPR015860">
    <property type="entry name" value="ABC_transpr_TagH-like"/>
</dbReference>
<proteinExistence type="inferred from homology"/>
<dbReference type="SMART" id="SM00382">
    <property type="entry name" value="AAA"/>
    <property type="match status" value="1"/>
</dbReference>